<reference evidence="16 17" key="1">
    <citation type="submission" date="2019-01" db="EMBL/GenBank/DDBJ databases">
        <title>Pseudolysobacter antarctica gen. nov., sp. nov., isolated from Fildes Peninsula, Antarctica.</title>
        <authorList>
            <person name="Wei Z."/>
            <person name="Peng F."/>
        </authorList>
    </citation>
    <scope>NUCLEOTIDE SEQUENCE [LARGE SCALE GENOMIC DNA]</scope>
    <source>
        <strain evidence="16 17">AQ6-296</strain>
    </source>
</reference>
<evidence type="ECO:0000256" key="3">
    <source>
        <dbReference type="ARBA" id="ARBA00022452"/>
    </source>
</evidence>
<comment type="similarity">
    <text evidence="11 12">Belongs to the TonB-dependent receptor family.</text>
</comment>
<evidence type="ECO:0000256" key="5">
    <source>
        <dbReference type="ARBA" id="ARBA00022692"/>
    </source>
</evidence>
<evidence type="ECO:0000313" key="16">
    <source>
        <dbReference type="EMBL" id="QBB69993.1"/>
    </source>
</evidence>
<dbReference type="InterPro" id="IPR000531">
    <property type="entry name" value="Beta-barrel_TonB"/>
</dbReference>
<sequence>MTILRKKLTLCLREILFGGVTLACLAPNFAAATESPDAAVADTPAAAATDASGATTELENVTVTAQSRTQQVQDVPIPLQIVTAKDIDKLAVTDLSKMNGYIPGLVVGGDQPTQPSYAMRGIGTGDFGVGSDSPIGVYVDGVYTGKTGGALMNFNDVQRIEVLKGPQGTLFGRNSAGGAISIITNEPSDKWQEQARVRFGDYGLRYIDGVLNAPINQDMALRFSFVNNQSDGWLKDAASGQRYEGQHDWGTRAAFRWNAPGDTQILLTWEHEKLDQPARPAIGLVAMPPAPGVPTLGADPDTYLDPLKAPVYNNVIDGGERRRFDGVTLRIEHPFGWADFTSTTAWRNFDSYNRESDSGTNRIQTYFDTTNIESNTTWSQEFKLSGETSRANWVAGASFFKEKAEQSSQLNFFTDTIDTLLSNNPQVGFPLVGTLSQVYGSVGLPSLLGDPWQESIFNHGDYKAQALYGDVIWHLTDRLNLTTGVRFTHDEKEFSWYNPLRKAPGLDAAIAAATAAGLDPASALVATGFFTPDQAAQLAPILSNNIEFNTLASSAKPLALNNSWNDTSPRLVLDYKLTPEMMIYASATKGYQAGGFNSVQVGSTYQPENVKNYEAGIKSYFPDYHLLLNASIYYYKFSNLQSLTLVQDVNNGLPLYLVTSSDQDAKGLELEAHWQASEGLRLNFTSAYIDARYKDFVDSNQIDLSGQPTGEPSFSAAAGMDYVWRNVAGGAIDFTLQHAHRGKTRCNAASPLQGNCLVTPSFKLGTAQERTDMRIAWNSDSNIWGVALFANNLFDKRYVTGINNISTSTIGTPFASISPPRMYGVELSAKF</sequence>
<dbReference type="Pfam" id="PF00593">
    <property type="entry name" value="TonB_dep_Rec_b-barrel"/>
    <property type="match status" value="1"/>
</dbReference>
<keyword evidence="16" id="KW-0675">Receptor</keyword>
<dbReference type="InterPro" id="IPR036942">
    <property type="entry name" value="Beta-barrel_TonB_sf"/>
</dbReference>
<keyword evidence="8 12" id="KW-0798">TonB box</keyword>
<evidence type="ECO:0000256" key="2">
    <source>
        <dbReference type="ARBA" id="ARBA00022448"/>
    </source>
</evidence>
<accession>A0A411HHM0</accession>
<dbReference type="PANTHER" id="PTHR32552:SF81">
    <property type="entry name" value="TONB-DEPENDENT OUTER MEMBRANE RECEPTOR"/>
    <property type="match status" value="1"/>
</dbReference>
<dbReference type="InterPro" id="IPR039426">
    <property type="entry name" value="TonB-dep_rcpt-like"/>
</dbReference>
<evidence type="ECO:0000313" key="17">
    <source>
        <dbReference type="Proteomes" id="UP000291562"/>
    </source>
</evidence>
<keyword evidence="17" id="KW-1185">Reference proteome</keyword>
<organism evidence="16 17">
    <name type="scientific">Pseudolysobacter antarcticus</name>
    <dbReference type="NCBI Taxonomy" id="2511995"/>
    <lineage>
        <taxon>Bacteria</taxon>
        <taxon>Pseudomonadati</taxon>
        <taxon>Pseudomonadota</taxon>
        <taxon>Gammaproteobacteria</taxon>
        <taxon>Lysobacterales</taxon>
        <taxon>Rhodanobacteraceae</taxon>
        <taxon>Pseudolysobacter</taxon>
    </lineage>
</organism>
<evidence type="ECO:0000256" key="7">
    <source>
        <dbReference type="ARBA" id="ARBA00023065"/>
    </source>
</evidence>
<feature type="signal peptide" evidence="13">
    <location>
        <begin position="1"/>
        <end position="23"/>
    </location>
</feature>
<dbReference type="Pfam" id="PF07715">
    <property type="entry name" value="Plug"/>
    <property type="match status" value="1"/>
</dbReference>
<dbReference type="InterPro" id="IPR012910">
    <property type="entry name" value="Plug_dom"/>
</dbReference>
<keyword evidence="6" id="KW-0408">Iron</keyword>
<evidence type="ECO:0000259" key="14">
    <source>
        <dbReference type="Pfam" id="PF00593"/>
    </source>
</evidence>
<dbReference type="GO" id="GO:0009279">
    <property type="term" value="C:cell outer membrane"/>
    <property type="evidence" value="ECO:0007669"/>
    <property type="project" value="UniProtKB-SubCell"/>
</dbReference>
<evidence type="ECO:0000256" key="11">
    <source>
        <dbReference type="PROSITE-ProRule" id="PRU01360"/>
    </source>
</evidence>
<dbReference type="AlphaFoldDB" id="A0A411HHM0"/>
<dbReference type="PROSITE" id="PS52016">
    <property type="entry name" value="TONB_DEPENDENT_REC_3"/>
    <property type="match status" value="1"/>
</dbReference>
<evidence type="ECO:0000256" key="8">
    <source>
        <dbReference type="ARBA" id="ARBA00023077"/>
    </source>
</evidence>
<feature type="domain" description="TonB-dependent receptor plug" evidence="15">
    <location>
        <begin position="72"/>
        <end position="179"/>
    </location>
</feature>
<evidence type="ECO:0000256" key="13">
    <source>
        <dbReference type="SAM" id="SignalP"/>
    </source>
</evidence>
<proteinExistence type="inferred from homology"/>
<evidence type="ECO:0000256" key="6">
    <source>
        <dbReference type="ARBA" id="ARBA00023004"/>
    </source>
</evidence>
<evidence type="ECO:0000256" key="9">
    <source>
        <dbReference type="ARBA" id="ARBA00023136"/>
    </source>
</evidence>
<dbReference type="Proteomes" id="UP000291562">
    <property type="component" value="Chromosome"/>
</dbReference>
<dbReference type="GO" id="GO:0006826">
    <property type="term" value="P:iron ion transport"/>
    <property type="evidence" value="ECO:0007669"/>
    <property type="project" value="UniProtKB-KW"/>
</dbReference>
<keyword evidence="13" id="KW-0732">Signal</keyword>
<dbReference type="EMBL" id="CP035704">
    <property type="protein sequence ID" value="QBB69993.1"/>
    <property type="molecule type" value="Genomic_DNA"/>
</dbReference>
<dbReference type="SUPFAM" id="SSF56935">
    <property type="entry name" value="Porins"/>
    <property type="match status" value="1"/>
</dbReference>
<keyword evidence="7" id="KW-0406">Ion transport</keyword>
<feature type="domain" description="TonB-dependent receptor-like beta-barrel" evidence="14">
    <location>
        <begin position="312"/>
        <end position="793"/>
    </location>
</feature>
<dbReference type="RefSeq" id="WP_129832251.1">
    <property type="nucleotide sequence ID" value="NZ_CP035704.1"/>
</dbReference>
<name>A0A411HHM0_9GAMM</name>
<keyword evidence="9 11" id="KW-0472">Membrane</keyword>
<keyword evidence="4" id="KW-0410">Iron transport</keyword>
<feature type="chain" id="PRO_5019491108" evidence="13">
    <location>
        <begin position="24"/>
        <end position="831"/>
    </location>
</feature>
<dbReference type="PANTHER" id="PTHR32552">
    <property type="entry name" value="FERRICHROME IRON RECEPTOR-RELATED"/>
    <property type="match status" value="1"/>
</dbReference>
<dbReference type="Gene3D" id="2.40.170.20">
    <property type="entry name" value="TonB-dependent receptor, beta-barrel domain"/>
    <property type="match status" value="1"/>
</dbReference>
<evidence type="ECO:0000256" key="10">
    <source>
        <dbReference type="ARBA" id="ARBA00023237"/>
    </source>
</evidence>
<comment type="subcellular location">
    <subcellularLocation>
        <location evidence="1 11">Cell outer membrane</location>
        <topology evidence="1 11">Multi-pass membrane protein</topology>
    </subcellularLocation>
</comment>
<keyword evidence="10 11" id="KW-0998">Cell outer membrane</keyword>
<evidence type="ECO:0000256" key="4">
    <source>
        <dbReference type="ARBA" id="ARBA00022496"/>
    </source>
</evidence>
<evidence type="ECO:0000259" key="15">
    <source>
        <dbReference type="Pfam" id="PF07715"/>
    </source>
</evidence>
<keyword evidence="2 11" id="KW-0813">Transport</keyword>
<evidence type="ECO:0000256" key="1">
    <source>
        <dbReference type="ARBA" id="ARBA00004571"/>
    </source>
</evidence>
<dbReference type="KEGG" id="xbc:ELE36_06255"/>
<protein>
    <submittedName>
        <fullName evidence="16">TonB-dependent receptor</fullName>
    </submittedName>
</protein>
<gene>
    <name evidence="16" type="ORF">ELE36_06255</name>
</gene>
<evidence type="ECO:0000256" key="12">
    <source>
        <dbReference type="RuleBase" id="RU003357"/>
    </source>
</evidence>
<keyword evidence="5 11" id="KW-0812">Transmembrane</keyword>
<dbReference type="OrthoDB" id="127311at2"/>
<keyword evidence="3 11" id="KW-1134">Transmembrane beta strand</keyword>